<comment type="function">
    <text evidence="9">A type II topoisomerase that negatively supercoils closed circular double-stranded (ds) DNA in an ATP-dependent manner to modulate DNA topology and maintain chromosomes in an underwound state. Negative supercoiling favors strand separation, and DNA replication, transcription, recombination and repair, all of which involve strand separation. Also able to catalyze the interconversion of other topological isomers of dsDNA rings, including catenanes and knotted rings. Type II topoisomerases break and join 2 DNA strands simultaneously in an ATP-dependent manner.</text>
</comment>
<dbReference type="GO" id="GO:0006261">
    <property type="term" value="P:DNA-templated DNA replication"/>
    <property type="evidence" value="ECO:0007669"/>
    <property type="project" value="UniProtKB-UniRule"/>
</dbReference>
<dbReference type="FunFam" id="3.30.1360.40:FF:000002">
    <property type="entry name" value="DNA gyrase subunit A"/>
    <property type="match status" value="1"/>
</dbReference>
<dbReference type="InterPro" id="IPR013758">
    <property type="entry name" value="Topo_IIA_A/C_ab"/>
</dbReference>
<dbReference type="SMART" id="SM00434">
    <property type="entry name" value="TOP4c"/>
    <property type="match status" value="1"/>
</dbReference>
<keyword evidence="9" id="KW-0963">Cytoplasm</keyword>
<evidence type="ECO:0000256" key="9">
    <source>
        <dbReference type="HAMAP-Rule" id="MF_01897"/>
    </source>
</evidence>
<sequence length="826" mass="92848">MPKSKEPKKEESVTPDKHLTQQEITKELKDSYLAYAMSVIVSRALPDVRDGLKPVQRRILWSMWNSGANADAKFRKSADIVGEVMGKYHPHGDQSIYQTIVRMAQDFSFRYPLCIGQGNWGSVDGDEAAAMRYTETKLSRITEGLLNDIEKETVDWVDNYSNTKMEPSYLPSAVPHLLLNGTAGIAVGMATNIPPHNLSEVVDATLHLSKNPKASTEDLLEFIKGPDFPTGGIIFNKNDIKEAYTTGKGGVVMRAVADIEEKNIKGRSRFTIRVTEIPYQVNKSELIIKMADLVQTKKIDGIKDIRDESDKHGMNIAIELKTDSNPQKILNQLYTYTDLQKKFNFNMVALTNNGLLPQVMSLKDIISEFVDHRKIVVRRRAEYELRKAEERAHILEGLSKALTHIDKIIDTIKKSKDKDDARNNLIKKFKLTEIQASAILEMRLSSLAALERKKIEDELKEKKDIIADLKDLLKSPGRIIKLIQTELGELKRKYGDERRTKVVAGGIKKFEQEDLILKEETIITLSQGGYIKRVAPNSFKSQHRGGKGLIGSNVEDEDFLRQIIYTDTHNNILFFTNRGRVFQTKVYEIPLFSRTAKGKPVHNFLEIPTDERVEAIVTYPNLSKDNGSFLVMATRHGVIKKTAVHDFQNIRRSGIIAINLRKDDSLLWVGLTEGKDEIILTTFKGQAIRFKESQVRAMGRTASGVKGIKLRKEDLVSSMSIIKAANKDARLLVVMSNGYGKQTPIGQYKVQSRGGSGIKTANITKKTGELMAARIVEEEKEILALSAKGQVIRTEIKSVRKAGRATQGVRVMNLKSNDRLIGIICF</sequence>
<keyword evidence="6 9" id="KW-0238">DNA-binding</keyword>
<organism evidence="12 13">
    <name type="scientific">Candidatus Harrisonbacteria bacterium CG10_big_fil_rev_8_21_14_0_10_44_23</name>
    <dbReference type="NCBI Taxonomy" id="1974585"/>
    <lineage>
        <taxon>Bacteria</taxon>
        <taxon>Candidatus Harrisoniibacteriota</taxon>
    </lineage>
</organism>
<comment type="subunit">
    <text evidence="8">Heterotetramer composed of ParC and ParE.</text>
</comment>
<dbReference type="InterPro" id="IPR013760">
    <property type="entry name" value="Topo_IIA-like_dom_sf"/>
</dbReference>
<feature type="domain" description="Topo IIA-type catalytic" evidence="11">
    <location>
        <begin position="45"/>
        <end position="515"/>
    </location>
</feature>
<evidence type="ECO:0000256" key="2">
    <source>
        <dbReference type="ARBA" id="ARBA00008263"/>
    </source>
</evidence>
<dbReference type="SUPFAM" id="SSF101904">
    <property type="entry name" value="GyrA/ParC C-terminal domain-like"/>
    <property type="match status" value="1"/>
</dbReference>
<dbReference type="InterPro" id="IPR006691">
    <property type="entry name" value="GyrA/parC_rep"/>
</dbReference>
<dbReference type="NCBIfam" id="NF004043">
    <property type="entry name" value="PRK05560.1"/>
    <property type="match status" value="1"/>
</dbReference>
<evidence type="ECO:0000259" key="11">
    <source>
        <dbReference type="PROSITE" id="PS52040"/>
    </source>
</evidence>
<dbReference type="Proteomes" id="UP000229615">
    <property type="component" value="Unassembled WGS sequence"/>
</dbReference>
<evidence type="ECO:0000313" key="13">
    <source>
        <dbReference type="Proteomes" id="UP000229615"/>
    </source>
</evidence>
<dbReference type="InterPro" id="IPR050220">
    <property type="entry name" value="Type_II_DNA_Topoisomerases"/>
</dbReference>
<dbReference type="InterPro" id="IPR005743">
    <property type="entry name" value="GyrA"/>
</dbReference>
<keyword evidence="3 9" id="KW-0547">Nucleotide-binding</keyword>
<dbReference type="PROSITE" id="PS52040">
    <property type="entry name" value="TOPO_IIA"/>
    <property type="match status" value="1"/>
</dbReference>
<accession>A0A2H0UPU4</accession>
<dbReference type="GO" id="GO:0034335">
    <property type="term" value="F:DNA negative supercoiling activity"/>
    <property type="evidence" value="ECO:0007669"/>
    <property type="project" value="UniProtKB-ARBA"/>
</dbReference>
<dbReference type="HAMAP" id="MF_01897">
    <property type="entry name" value="GyrA"/>
    <property type="match status" value="1"/>
</dbReference>
<evidence type="ECO:0000256" key="7">
    <source>
        <dbReference type="ARBA" id="ARBA00023235"/>
    </source>
</evidence>
<reference evidence="13" key="1">
    <citation type="submission" date="2017-09" db="EMBL/GenBank/DDBJ databases">
        <title>Depth-based differentiation of microbial function through sediment-hosted aquifers and enrichment of novel symbionts in the deep terrestrial subsurface.</title>
        <authorList>
            <person name="Probst A.J."/>
            <person name="Ladd B."/>
            <person name="Jarett J.K."/>
            <person name="Geller-Mcgrath D.E."/>
            <person name="Sieber C.M.K."/>
            <person name="Emerson J.B."/>
            <person name="Anantharaman K."/>
            <person name="Thomas B.C."/>
            <person name="Malmstrom R."/>
            <person name="Stieglmeier M."/>
            <person name="Klingl A."/>
            <person name="Woyke T."/>
            <person name="Ryan C.M."/>
            <person name="Banfield J.F."/>
        </authorList>
    </citation>
    <scope>NUCLEOTIDE SEQUENCE [LARGE SCALE GENOMIC DNA]</scope>
</reference>
<dbReference type="Pfam" id="PF00521">
    <property type="entry name" value="DNA_topoisoIV"/>
    <property type="match status" value="1"/>
</dbReference>
<comment type="miscellaneous">
    <text evidence="9">Few gyrases are as efficient as E.coli at forming negative supercoils. Not all organisms have 2 type II topoisomerases; in organisms with a single type II topoisomerase this enzyme also has to decatenate newly replicated chromosomes.</text>
</comment>
<name>A0A2H0UPU4_9BACT</name>
<dbReference type="PANTHER" id="PTHR43493:SF5">
    <property type="entry name" value="DNA GYRASE SUBUNIT A, CHLOROPLASTIC_MITOCHONDRIAL"/>
    <property type="match status" value="1"/>
</dbReference>
<evidence type="ECO:0000256" key="10">
    <source>
        <dbReference type="PROSITE-ProRule" id="PRU01384"/>
    </source>
</evidence>
<dbReference type="FunFam" id="1.10.268.10:FF:000001">
    <property type="entry name" value="DNA gyrase subunit A"/>
    <property type="match status" value="1"/>
</dbReference>
<keyword evidence="5 9" id="KW-0799">Topoisomerase</keyword>
<gene>
    <name evidence="9" type="primary">gyrA</name>
    <name evidence="12" type="ORF">COU09_02410</name>
</gene>
<dbReference type="GO" id="GO:0009330">
    <property type="term" value="C:DNA topoisomerase type II (double strand cut, ATP-hydrolyzing) complex"/>
    <property type="evidence" value="ECO:0007669"/>
    <property type="project" value="TreeGrafter"/>
</dbReference>
<protein>
    <recommendedName>
        <fullName evidence="9">DNA gyrase subunit A</fullName>
        <ecNumber evidence="9">5.6.2.2</ecNumber>
    </recommendedName>
</protein>
<dbReference type="InterPro" id="IPR013757">
    <property type="entry name" value="Topo_IIA_A_a_sf"/>
</dbReference>
<feature type="active site" description="O-(5'-phospho-DNA)-tyrosine intermediate" evidence="9 10">
    <location>
        <position position="133"/>
    </location>
</feature>
<comment type="similarity">
    <text evidence="2 9">Belongs to the type II topoisomerase GyrA/ParC subunit family.</text>
</comment>
<dbReference type="EC" id="5.6.2.2" evidence="9"/>
<dbReference type="Gene3D" id="1.10.268.10">
    <property type="entry name" value="Topoisomerase, domain 3"/>
    <property type="match status" value="1"/>
</dbReference>
<evidence type="ECO:0000256" key="3">
    <source>
        <dbReference type="ARBA" id="ARBA00022741"/>
    </source>
</evidence>
<dbReference type="EMBL" id="PFBB01000025">
    <property type="protein sequence ID" value="PIR88404.1"/>
    <property type="molecule type" value="Genomic_DNA"/>
</dbReference>
<dbReference type="GO" id="GO:0005524">
    <property type="term" value="F:ATP binding"/>
    <property type="evidence" value="ECO:0007669"/>
    <property type="project" value="UniProtKB-UniRule"/>
</dbReference>
<dbReference type="Gene3D" id="2.120.10.90">
    <property type="entry name" value="DNA gyrase/topoisomerase IV, subunit A, C-terminal"/>
    <property type="match status" value="1"/>
</dbReference>
<comment type="subcellular location">
    <subcellularLocation>
        <location evidence="9">Cytoplasm</location>
    </subcellularLocation>
</comment>
<dbReference type="NCBIfam" id="TIGR01063">
    <property type="entry name" value="gyrA"/>
    <property type="match status" value="1"/>
</dbReference>
<keyword evidence="4 9" id="KW-0067">ATP-binding</keyword>
<dbReference type="Pfam" id="PF03989">
    <property type="entry name" value="DNA_gyraseA_C"/>
    <property type="match status" value="6"/>
</dbReference>
<comment type="catalytic activity">
    <reaction evidence="1 9 10">
        <text>ATP-dependent breakage, passage and rejoining of double-stranded DNA.</text>
        <dbReference type="EC" id="5.6.2.2"/>
    </reaction>
</comment>
<dbReference type="NCBIfam" id="NF004044">
    <property type="entry name" value="PRK05561.1"/>
    <property type="match status" value="1"/>
</dbReference>
<comment type="subunit">
    <text evidence="9">Heterotetramer, composed of two GyrA and two GyrB chains. In the heterotetramer, GyrA contains the active site tyrosine that forms a transient covalent intermediate with DNA, while GyrB binds cofactors and catalyzes ATP hydrolysis.</text>
</comment>
<dbReference type="GO" id="GO:0005694">
    <property type="term" value="C:chromosome"/>
    <property type="evidence" value="ECO:0007669"/>
    <property type="project" value="InterPro"/>
</dbReference>
<dbReference type="GO" id="GO:0005737">
    <property type="term" value="C:cytoplasm"/>
    <property type="evidence" value="ECO:0007669"/>
    <property type="project" value="UniProtKB-SubCell"/>
</dbReference>
<evidence type="ECO:0000256" key="6">
    <source>
        <dbReference type="ARBA" id="ARBA00023125"/>
    </source>
</evidence>
<dbReference type="Gene3D" id="3.90.199.10">
    <property type="entry name" value="Topoisomerase II, domain 5"/>
    <property type="match status" value="1"/>
</dbReference>
<keyword evidence="7 9" id="KW-0413">Isomerase</keyword>
<dbReference type="CDD" id="cd00187">
    <property type="entry name" value="TOP4c"/>
    <property type="match status" value="1"/>
</dbReference>
<dbReference type="GO" id="GO:0003677">
    <property type="term" value="F:DNA binding"/>
    <property type="evidence" value="ECO:0007669"/>
    <property type="project" value="UniProtKB-UniRule"/>
</dbReference>
<dbReference type="InterPro" id="IPR002205">
    <property type="entry name" value="Topo_IIA_dom_A"/>
</dbReference>
<dbReference type="FunFam" id="2.120.10.90:FF:000005">
    <property type="entry name" value="DNA topoisomerase 4 subunit A"/>
    <property type="match status" value="1"/>
</dbReference>
<evidence type="ECO:0000256" key="5">
    <source>
        <dbReference type="ARBA" id="ARBA00023029"/>
    </source>
</evidence>
<evidence type="ECO:0000256" key="1">
    <source>
        <dbReference type="ARBA" id="ARBA00000185"/>
    </source>
</evidence>
<comment type="caution">
    <text evidence="12">The sequence shown here is derived from an EMBL/GenBank/DDBJ whole genome shotgun (WGS) entry which is preliminary data.</text>
</comment>
<dbReference type="SUPFAM" id="SSF56719">
    <property type="entry name" value="Type II DNA topoisomerase"/>
    <property type="match status" value="1"/>
</dbReference>
<dbReference type="AlphaFoldDB" id="A0A2H0UPU4"/>
<evidence type="ECO:0000256" key="4">
    <source>
        <dbReference type="ARBA" id="ARBA00022840"/>
    </source>
</evidence>
<dbReference type="Gene3D" id="3.30.1360.40">
    <property type="match status" value="1"/>
</dbReference>
<dbReference type="InterPro" id="IPR035516">
    <property type="entry name" value="Gyrase/topoIV_suA_C"/>
</dbReference>
<evidence type="ECO:0000256" key="8">
    <source>
        <dbReference type="ARBA" id="ARBA00063644"/>
    </source>
</evidence>
<dbReference type="PANTHER" id="PTHR43493">
    <property type="entry name" value="DNA GYRASE/TOPOISOMERASE SUBUNIT A"/>
    <property type="match status" value="1"/>
</dbReference>
<feature type="short sequence motif" description="GyrA-box" evidence="9">
    <location>
        <begin position="542"/>
        <end position="548"/>
    </location>
</feature>
<evidence type="ECO:0000313" key="12">
    <source>
        <dbReference type="EMBL" id="PIR88404.1"/>
    </source>
</evidence>
<proteinExistence type="inferred from homology"/>
<dbReference type="GO" id="GO:0006265">
    <property type="term" value="P:DNA topological change"/>
    <property type="evidence" value="ECO:0007669"/>
    <property type="project" value="UniProtKB-UniRule"/>
</dbReference>